<dbReference type="HOGENOM" id="CLU_031811_0_1_1"/>
<dbReference type="PANTHER" id="PTHR37543">
    <property type="entry name" value="CCCH ZINC FINGER DNA BINDING PROTEIN (AFU_ORTHOLOGUE AFUA_5G12760)"/>
    <property type="match status" value="1"/>
</dbReference>
<feature type="domain" description="Tandem CCCH zinc finger" evidence="3">
    <location>
        <begin position="365"/>
        <end position="409"/>
    </location>
</feature>
<protein>
    <submittedName>
        <fullName evidence="4">(Perigord truffle) hypothetical protein</fullName>
    </submittedName>
</protein>
<feature type="coiled-coil region" evidence="1">
    <location>
        <begin position="24"/>
        <end position="68"/>
    </location>
</feature>
<sequence>MDPEDSTRRLESLKKVSKDSIEFVQELLEENKKLGKNLADMRVIHNSMVATCREYEQLQLKFKEAERLLSNNQYIVVLVDGDGMIFAEELLVRGKSGGAEAGRLLIQALTELLVAEGTPEVHVMVFVNMYKLANVLQLSGRVKEPKVFKDFAKGFIQAKEHLYFIDVGDGKEMVDSRIRAELNFHLQNYNCQKVVLGASHDNGYVRILNSIQSSATPDESKVCLLEGPPFASEFQSLEFETLKFSHIFDSRKLETPRLPPGLPVPSRPVDVPNPYPQNPVSYAGAVVAPPPPATASRPANTAQVGLGSRINIITPQQKAAMTKIKSLQPPPCNDHYILGQCWKEPCHFSHKYNLAQVDIQAMQSRVGATRCEFGEACRNENCYRGHYCSAIRDGKCVRPNCPFLESEHPDGAYTGPPPTRLWR</sequence>
<keyword evidence="1" id="KW-0175">Coiled coil</keyword>
<evidence type="ECO:0000313" key="4">
    <source>
        <dbReference type="EMBL" id="CAZ83460.1"/>
    </source>
</evidence>
<dbReference type="InterPro" id="IPR057683">
    <property type="entry name" value="DUF7923"/>
</dbReference>
<dbReference type="OMA" id="HCHQIFL"/>
<feature type="domain" description="DUF7923" evidence="2">
    <location>
        <begin position="71"/>
        <end position="248"/>
    </location>
</feature>
<evidence type="ECO:0000259" key="3">
    <source>
        <dbReference type="Pfam" id="PF25543"/>
    </source>
</evidence>
<evidence type="ECO:0000313" key="5">
    <source>
        <dbReference type="Proteomes" id="UP000006911"/>
    </source>
</evidence>
<dbReference type="InParanoid" id="D5GG17"/>
<dbReference type="Pfam" id="PF25540">
    <property type="entry name" value="DUF7923"/>
    <property type="match status" value="1"/>
</dbReference>
<name>D5GG17_TUBMM</name>
<gene>
    <name evidence="4" type="ORF">GSTUM_00007157001</name>
</gene>
<dbReference type="KEGG" id="tml:GSTUM_00007157001"/>
<dbReference type="PANTHER" id="PTHR37543:SF1">
    <property type="entry name" value="CCCH ZINC FINGER DNA BINDING PROTEIN (AFU_ORTHOLOGUE AFUA_5G12760)"/>
    <property type="match status" value="1"/>
</dbReference>
<proteinExistence type="predicted"/>
<dbReference type="AlphaFoldDB" id="D5GG17"/>
<dbReference type="InterPro" id="IPR057654">
    <property type="entry name" value="Znf-CCCH_tandem"/>
</dbReference>
<dbReference type="eggNOG" id="ENOG502S3N6">
    <property type="taxonomic scope" value="Eukaryota"/>
</dbReference>
<dbReference type="Pfam" id="PF25543">
    <property type="entry name" value="zf-CCCH_tandem"/>
    <property type="match status" value="1"/>
</dbReference>
<evidence type="ECO:0000259" key="2">
    <source>
        <dbReference type="Pfam" id="PF25540"/>
    </source>
</evidence>
<organism evidence="4 5">
    <name type="scientific">Tuber melanosporum (strain Mel28)</name>
    <name type="common">Perigord black truffle</name>
    <dbReference type="NCBI Taxonomy" id="656061"/>
    <lineage>
        <taxon>Eukaryota</taxon>
        <taxon>Fungi</taxon>
        <taxon>Dikarya</taxon>
        <taxon>Ascomycota</taxon>
        <taxon>Pezizomycotina</taxon>
        <taxon>Pezizomycetes</taxon>
        <taxon>Pezizales</taxon>
        <taxon>Tuberaceae</taxon>
        <taxon>Tuber</taxon>
    </lineage>
</organism>
<reference evidence="4 5" key="1">
    <citation type="journal article" date="2010" name="Nature">
        <title>Perigord black truffle genome uncovers evolutionary origins and mechanisms of symbiosis.</title>
        <authorList>
            <person name="Martin F."/>
            <person name="Kohler A."/>
            <person name="Murat C."/>
            <person name="Balestrini R."/>
            <person name="Coutinho P.M."/>
            <person name="Jaillon O."/>
            <person name="Montanini B."/>
            <person name="Morin E."/>
            <person name="Noel B."/>
            <person name="Percudani R."/>
            <person name="Porcel B."/>
            <person name="Rubini A."/>
            <person name="Amicucci A."/>
            <person name="Amselem J."/>
            <person name="Anthouard V."/>
            <person name="Arcioni S."/>
            <person name="Artiguenave F."/>
            <person name="Aury J.M."/>
            <person name="Ballario P."/>
            <person name="Bolchi A."/>
            <person name="Brenna A."/>
            <person name="Brun A."/>
            <person name="Buee M."/>
            <person name="Cantarel B."/>
            <person name="Chevalier G."/>
            <person name="Couloux A."/>
            <person name="Da Silva C."/>
            <person name="Denoeud F."/>
            <person name="Duplessis S."/>
            <person name="Ghignone S."/>
            <person name="Hilselberger B."/>
            <person name="Iotti M."/>
            <person name="Marcais B."/>
            <person name="Mello A."/>
            <person name="Miranda M."/>
            <person name="Pacioni G."/>
            <person name="Quesneville H."/>
            <person name="Riccioni C."/>
            <person name="Ruotolo R."/>
            <person name="Splivallo R."/>
            <person name="Stocchi V."/>
            <person name="Tisserant E."/>
            <person name="Viscomi A.R."/>
            <person name="Zambonelli A."/>
            <person name="Zampieri E."/>
            <person name="Henrissat B."/>
            <person name="Lebrun M.H."/>
            <person name="Paolocci F."/>
            <person name="Bonfante P."/>
            <person name="Ottonello S."/>
            <person name="Wincker P."/>
        </authorList>
    </citation>
    <scope>NUCLEOTIDE SEQUENCE [LARGE SCALE GENOMIC DNA]</scope>
    <source>
        <strain evidence="4 5">Mel28</strain>
    </source>
</reference>
<dbReference type="GeneID" id="9181805"/>
<keyword evidence="5" id="KW-1185">Reference proteome</keyword>
<dbReference type="Proteomes" id="UP000006911">
    <property type="component" value="Unassembled WGS sequence"/>
</dbReference>
<evidence type="ECO:0000256" key="1">
    <source>
        <dbReference type="SAM" id="Coils"/>
    </source>
</evidence>
<dbReference type="STRING" id="656061.D5GG17"/>
<accession>D5GG17</accession>
<dbReference type="EMBL" id="FN430231">
    <property type="protein sequence ID" value="CAZ83460.1"/>
    <property type="molecule type" value="Genomic_DNA"/>
</dbReference>
<dbReference type="RefSeq" id="XP_002839269.1">
    <property type="nucleotide sequence ID" value="XM_002839223.1"/>
</dbReference>